<evidence type="ECO:0000313" key="1">
    <source>
        <dbReference type="EMBL" id="GAW67135.1"/>
    </source>
</evidence>
<evidence type="ECO:0000313" key="2">
    <source>
        <dbReference type="Proteomes" id="UP000194153"/>
    </source>
</evidence>
<accession>A0ABQ0MJ78</accession>
<dbReference type="Proteomes" id="UP000194153">
    <property type="component" value="Unassembled WGS sequence"/>
</dbReference>
<reference evidence="2" key="2">
    <citation type="submission" date="2017-05" db="EMBL/GenBank/DDBJ databases">
        <title>Draft genome sequence of Geobacter pelophilus, a iron(III)-reducing bacteria.</title>
        <authorList>
            <person name="Aoyagi T."/>
            <person name="Koike H."/>
            <person name="Morita T."/>
            <person name="Sato Y."/>
            <person name="Habe H."/>
            <person name="Hori T."/>
        </authorList>
    </citation>
    <scope>NUCLEOTIDE SEQUENCE [LARGE SCALE GENOMIC DNA]</scope>
    <source>
        <strain evidence="2">Drf2</strain>
    </source>
</reference>
<sequence length="40" mass="4217">MERQQNQTGETGRMAGGEILQPFFCAGIDAVSAGELKDGC</sequence>
<organism evidence="1 2">
    <name type="scientific">Geoanaerobacter pelophilus</name>
    <dbReference type="NCBI Taxonomy" id="60036"/>
    <lineage>
        <taxon>Bacteria</taxon>
        <taxon>Pseudomonadati</taxon>
        <taxon>Thermodesulfobacteriota</taxon>
        <taxon>Desulfuromonadia</taxon>
        <taxon>Geobacterales</taxon>
        <taxon>Geobacteraceae</taxon>
        <taxon>Geoanaerobacter</taxon>
    </lineage>
</organism>
<gene>
    <name evidence="1" type="ORF">GPEL0_01f2806</name>
</gene>
<protein>
    <submittedName>
        <fullName evidence="1">Uncharacterized protein</fullName>
    </submittedName>
</protein>
<keyword evidence="2" id="KW-1185">Reference proteome</keyword>
<comment type="caution">
    <text evidence="1">The sequence shown here is derived from an EMBL/GenBank/DDBJ whole genome shotgun (WGS) entry which is preliminary data.</text>
</comment>
<dbReference type="EMBL" id="BDQG01000001">
    <property type="protein sequence ID" value="GAW67135.1"/>
    <property type="molecule type" value="Genomic_DNA"/>
</dbReference>
<reference evidence="1 2" key="1">
    <citation type="submission" date="2017-04" db="EMBL/GenBank/DDBJ databases">
        <authorList>
            <consortium name="Geobacter pelophilus Genome Sequencing"/>
            <person name="Aoyagi T."/>
            <person name="Koike H."/>
            <person name="Hori T."/>
        </authorList>
    </citation>
    <scope>NUCLEOTIDE SEQUENCE [LARGE SCALE GENOMIC DNA]</scope>
    <source>
        <strain evidence="1 2">Drf2</strain>
    </source>
</reference>
<name>A0ABQ0MJ78_9BACT</name>
<proteinExistence type="predicted"/>